<dbReference type="SUPFAM" id="SSF53597">
    <property type="entry name" value="Dihydrofolate reductase-like"/>
    <property type="match status" value="1"/>
</dbReference>
<evidence type="ECO:0000259" key="1">
    <source>
        <dbReference type="Pfam" id="PF01872"/>
    </source>
</evidence>
<dbReference type="InterPro" id="IPR024072">
    <property type="entry name" value="DHFR-like_dom_sf"/>
</dbReference>
<sequence length="176" mass="20253">MGDKTKLVFYGAISVDGYIARENHSLDWLLGTEGEEDIGYSDFYATVDIILMGKKTYDEILIHMPDEFPYKGKECYVFSRSTTGTTDYVEFINEDIIRFTKSLKEHTGKRIWIVGGGEVLYPLLQEKLVDEFIIQIAPSIIGRGIPLFLPGDQENQLRLIDVKQYKQMAELHYELK</sequence>
<dbReference type="PANTHER" id="PTHR38011">
    <property type="entry name" value="DIHYDROFOLATE REDUCTASE FAMILY PROTEIN (AFU_ORTHOLOGUE AFUA_8G06820)"/>
    <property type="match status" value="1"/>
</dbReference>
<proteinExistence type="predicted"/>
<gene>
    <name evidence="2" type="ORF">NZD89_12440</name>
</gene>
<reference evidence="2" key="1">
    <citation type="submission" date="2022-08" db="EMBL/GenBank/DDBJ databases">
        <title>Alicyclobacillus fastidiosus DSM 17978, complete genome.</title>
        <authorList>
            <person name="Wang Q."/>
            <person name="Cai R."/>
            <person name="Wang Z."/>
        </authorList>
    </citation>
    <scope>NUCLEOTIDE SEQUENCE</scope>
    <source>
        <strain evidence="2">DSM 17978</strain>
    </source>
</reference>
<protein>
    <submittedName>
        <fullName evidence="2">Dihydrofolate reductase family protein</fullName>
    </submittedName>
</protein>
<feature type="domain" description="Bacterial bifunctional deaminase-reductase C-terminal" evidence="1">
    <location>
        <begin position="8"/>
        <end position="166"/>
    </location>
</feature>
<organism evidence="2 3">
    <name type="scientific">Alicyclobacillus fastidiosus</name>
    <dbReference type="NCBI Taxonomy" id="392011"/>
    <lineage>
        <taxon>Bacteria</taxon>
        <taxon>Bacillati</taxon>
        <taxon>Bacillota</taxon>
        <taxon>Bacilli</taxon>
        <taxon>Bacillales</taxon>
        <taxon>Alicyclobacillaceae</taxon>
        <taxon>Alicyclobacillus</taxon>
    </lineage>
</organism>
<keyword evidence="3" id="KW-1185">Reference proteome</keyword>
<dbReference type="InterPro" id="IPR050765">
    <property type="entry name" value="Riboflavin_Biosynth_HTPR"/>
</dbReference>
<dbReference type="InterPro" id="IPR002734">
    <property type="entry name" value="RibDG_C"/>
</dbReference>
<dbReference type="Proteomes" id="UP001164761">
    <property type="component" value="Chromosome"/>
</dbReference>
<dbReference type="Gene3D" id="3.40.430.10">
    <property type="entry name" value="Dihydrofolate Reductase, subunit A"/>
    <property type="match status" value="1"/>
</dbReference>
<accession>A0ABY6ZMQ5</accession>
<dbReference type="Pfam" id="PF01872">
    <property type="entry name" value="RibD_C"/>
    <property type="match status" value="1"/>
</dbReference>
<name>A0ABY6ZMQ5_9BACL</name>
<evidence type="ECO:0000313" key="3">
    <source>
        <dbReference type="Proteomes" id="UP001164761"/>
    </source>
</evidence>
<dbReference type="RefSeq" id="WP_268008009.1">
    <property type="nucleotide sequence ID" value="NZ_BSUT01000001.1"/>
</dbReference>
<dbReference type="EMBL" id="CP104067">
    <property type="protein sequence ID" value="WAH44110.1"/>
    <property type="molecule type" value="Genomic_DNA"/>
</dbReference>
<evidence type="ECO:0000313" key="2">
    <source>
        <dbReference type="EMBL" id="WAH44110.1"/>
    </source>
</evidence>
<dbReference type="PANTHER" id="PTHR38011:SF11">
    <property type="entry name" value="2,5-DIAMINO-6-RIBOSYLAMINO-4(3H)-PYRIMIDINONE 5'-PHOSPHATE REDUCTASE"/>
    <property type="match status" value="1"/>
</dbReference>